<dbReference type="CDD" id="cd00342">
    <property type="entry name" value="gram_neg_porins"/>
    <property type="match status" value="1"/>
</dbReference>
<feature type="domain" description="Porin" evidence="12">
    <location>
        <begin position="7"/>
        <end position="351"/>
    </location>
</feature>
<evidence type="ECO:0000259" key="12">
    <source>
        <dbReference type="Pfam" id="PF13609"/>
    </source>
</evidence>
<keyword evidence="8" id="KW-0626">Porin</keyword>
<dbReference type="GO" id="GO:0009279">
    <property type="term" value="C:cell outer membrane"/>
    <property type="evidence" value="ECO:0007669"/>
    <property type="project" value="UniProtKB-SubCell"/>
</dbReference>
<evidence type="ECO:0000256" key="9">
    <source>
        <dbReference type="ARBA" id="ARBA00023136"/>
    </source>
</evidence>
<dbReference type="GO" id="GO:0015288">
    <property type="term" value="F:porin activity"/>
    <property type="evidence" value="ECO:0007669"/>
    <property type="project" value="UniProtKB-KW"/>
</dbReference>
<comment type="subcellular location">
    <subcellularLocation>
        <location evidence="1">Cell outer membrane</location>
        <topology evidence="1">Multi-pass membrane protein</topology>
    </subcellularLocation>
</comment>
<dbReference type="GO" id="GO:0006811">
    <property type="term" value="P:monoatomic ion transport"/>
    <property type="evidence" value="ECO:0007669"/>
    <property type="project" value="UniProtKB-KW"/>
</dbReference>
<dbReference type="KEGG" id="cser:CCO03_17475"/>
<dbReference type="PANTHER" id="PTHR34501:SF9">
    <property type="entry name" value="MAJOR OUTER MEMBRANE PROTEIN P.IA"/>
    <property type="match status" value="1"/>
</dbReference>
<keyword evidence="7" id="KW-0406">Ion transport</keyword>
<organism evidence="13 14">
    <name type="scientific">Comamonas serinivorans</name>
    <dbReference type="NCBI Taxonomy" id="1082851"/>
    <lineage>
        <taxon>Bacteria</taxon>
        <taxon>Pseudomonadati</taxon>
        <taxon>Pseudomonadota</taxon>
        <taxon>Betaproteobacteria</taxon>
        <taxon>Burkholderiales</taxon>
        <taxon>Comamonadaceae</taxon>
        <taxon>Comamonas</taxon>
    </lineage>
</organism>
<gene>
    <name evidence="13" type="ORF">CCO03_17475</name>
</gene>
<dbReference type="InterPro" id="IPR050298">
    <property type="entry name" value="Gram-neg_bact_OMP"/>
</dbReference>
<keyword evidence="10" id="KW-0998">Cell outer membrane</keyword>
<dbReference type="AlphaFoldDB" id="A0A1Y0ESG2"/>
<reference evidence="13 14" key="1">
    <citation type="submission" date="2017-05" db="EMBL/GenBank/DDBJ databases">
        <authorList>
            <person name="Song R."/>
            <person name="Chenine A.L."/>
            <person name="Ruprecht R.M."/>
        </authorList>
    </citation>
    <scope>NUCLEOTIDE SEQUENCE [LARGE SCALE GENOMIC DNA]</scope>
    <source>
        <strain evidence="13 14">DSM 26136</strain>
    </source>
</reference>
<evidence type="ECO:0000256" key="10">
    <source>
        <dbReference type="ARBA" id="ARBA00023237"/>
    </source>
</evidence>
<keyword evidence="9" id="KW-0472">Membrane</keyword>
<feature type="signal peptide" evidence="11">
    <location>
        <begin position="1"/>
        <end position="19"/>
    </location>
</feature>
<dbReference type="Proteomes" id="UP000196138">
    <property type="component" value="Chromosome"/>
</dbReference>
<accession>A0A1Y0ESG2</accession>
<evidence type="ECO:0000256" key="5">
    <source>
        <dbReference type="ARBA" id="ARBA00022692"/>
    </source>
</evidence>
<keyword evidence="14" id="KW-1185">Reference proteome</keyword>
<evidence type="ECO:0000256" key="1">
    <source>
        <dbReference type="ARBA" id="ARBA00004571"/>
    </source>
</evidence>
<sequence length="379" mass="40752">MKKRLIVAALALTSTSVWAQSSVTLYGIVDLGVRYTTNEGPAGDKDHSRTTMMGGGGMSESRWGLRGTEDIGGGNKVLFNLEQRLNAGSGAIVGSGFQQSWVAFQSPTFGRIKLGRDYNAMFYLFTSTFVSYPYSPYYNAFKPEIGFSAGARSNELIAWTGTFGQITAHLEATLQGETIAANGINSGGKSRAGYLRWSNGTWTAGAGYQERDFGGEDKKLKIFAAGGSYKSGPWYFNVAYGQNKHNLGNCNADAQCTADYAVLSSLWQGTANGGFGGSAFLIANKRQMITIGANYQLTPQLNIGGHYWFAKQSGETVAANGKAHFFSVAADYALSKRTDLYAEVDYTKLKGDNITLNGTSGPNGAKSRTGVSFGMRHRF</sequence>
<keyword evidence="5" id="KW-0812">Transmembrane</keyword>
<evidence type="ECO:0000256" key="6">
    <source>
        <dbReference type="ARBA" id="ARBA00022729"/>
    </source>
</evidence>
<dbReference type="Pfam" id="PF13609">
    <property type="entry name" value="Porin_4"/>
    <property type="match status" value="1"/>
</dbReference>
<dbReference type="PANTHER" id="PTHR34501">
    <property type="entry name" value="PROTEIN YDDL-RELATED"/>
    <property type="match status" value="1"/>
</dbReference>
<evidence type="ECO:0000313" key="14">
    <source>
        <dbReference type="Proteomes" id="UP000196138"/>
    </source>
</evidence>
<dbReference type="SUPFAM" id="SSF56935">
    <property type="entry name" value="Porins"/>
    <property type="match status" value="1"/>
</dbReference>
<comment type="subunit">
    <text evidence="2">Homotrimer.</text>
</comment>
<evidence type="ECO:0000256" key="4">
    <source>
        <dbReference type="ARBA" id="ARBA00022452"/>
    </source>
</evidence>
<evidence type="ECO:0000256" key="7">
    <source>
        <dbReference type="ARBA" id="ARBA00023065"/>
    </source>
</evidence>
<evidence type="ECO:0000256" key="11">
    <source>
        <dbReference type="SAM" id="SignalP"/>
    </source>
</evidence>
<protein>
    <recommendedName>
        <fullName evidence="12">Porin domain-containing protein</fullName>
    </recommendedName>
</protein>
<dbReference type="EMBL" id="CP021455">
    <property type="protein sequence ID" value="ARU06229.1"/>
    <property type="molecule type" value="Genomic_DNA"/>
</dbReference>
<name>A0A1Y0ESG2_9BURK</name>
<dbReference type="GO" id="GO:0046930">
    <property type="term" value="C:pore complex"/>
    <property type="evidence" value="ECO:0007669"/>
    <property type="project" value="UniProtKB-KW"/>
</dbReference>
<proteinExistence type="predicted"/>
<dbReference type="OrthoDB" id="6975458at2"/>
<keyword evidence="3" id="KW-0813">Transport</keyword>
<feature type="chain" id="PRO_5013118521" description="Porin domain-containing protein" evidence="11">
    <location>
        <begin position="20"/>
        <end position="379"/>
    </location>
</feature>
<keyword evidence="6 11" id="KW-0732">Signal</keyword>
<evidence type="ECO:0000256" key="2">
    <source>
        <dbReference type="ARBA" id="ARBA00011233"/>
    </source>
</evidence>
<dbReference type="RefSeq" id="WP_087283166.1">
    <property type="nucleotide sequence ID" value="NZ_CP021455.1"/>
</dbReference>
<evidence type="ECO:0000256" key="3">
    <source>
        <dbReference type="ARBA" id="ARBA00022448"/>
    </source>
</evidence>
<evidence type="ECO:0000313" key="13">
    <source>
        <dbReference type="EMBL" id="ARU06229.1"/>
    </source>
</evidence>
<evidence type="ECO:0000256" key="8">
    <source>
        <dbReference type="ARBA" id="ARBA00023114"/>
    </source>
</evidence>
<dbReference type="InterPro" id="IPR033900">
    <property type="entry name" value="Gram_neg_porin_domain"/>
</dbReference>
<keyword evidence="4" id="KW-1134">Transmembrane beta strand</keyword>
<dbReference type="InterPro" id="IPR023614">
    <property type="entry name" value="Porin_dom_sf"/>
</dbReference>
<dbReference type="Gene3D" id="2.40.160.10">
    <property type="entry name" value="Porin"/>
    <property type="match status" value="1"/>
</dbReference>